<keyword evidence="1" id="KW-0472">Membrane</keyword>
<dbReference type="Pfam" id="PF10805">
    <property type="entry name" value="DUF2730"/>
    <property type="match status" value="1"/>
</dbReference>
<accession>A0ABZ0YVG5</accession>
<evidence type="ECO:0000256" key="1">
    <source>
        <dbReference type="SAM" id="Phobius"/>
    </source>
</evidence>
<reference evidence="2 3" key="1">
    <citation type="submission" date="2023-11" db="EMBL/GenBank/DDBJ databases">
        <title>MicrobeMod: A computational toolkit for identifying prokaryotic methylation and restriction-modification with nanopore sequencing.</title>
        <authorList>
            <person name="Crits-Christoph A."/>
            <person name="Kang S.C."/>
            <person name="Lee H."/>
            <person name="Ostrov N."/>
        </authorList>
    </citation>
    <scope>NUCLEOTIDE SEQUENCE [LARGE SCALE GENOMIC DNA]</scope>
    <source>
        <strain evidence="2 3">ATCC 49870</strain>
    </source>
</reference>
<sequence>MALENLTFGDVMQGVNAIGVVAVGIYTWLISRSVANRDAIDKQAAHQAEADRRIDRLESVADHAPTHQDLAELHARINDLSGAVNKLVGVMGAVERSLSRVEDKLIREDK</sequence>
<name>A0ABZ0YVG5_9GAMM</name>
<dbReference type="Proteomes" id="UP001327459">
    <property type="component" value="Chromosome"/>
</dbReference>
<protein>
    <submittedName>
        <fullName evidence="2">DUF2730 family protein</fullName>
    </submittedName>
</protein>
<proteinExistence type="predicted"/>
<gene>
    <name evidence="2" type="ORF">SR882_10370</name>
</gene>
<feature type="transmembrane region" description="Helical" evidence="1">
    <location>
        <begin position="12"/>
        <end position="30"/>
    </location>
</feature>
<evidence type="ECO:0000313" key="3">
    <source>
        <dbReference type="Proteomes" id="UP001327459"/>
    </source>
</evidence>
<keyword evidence="1" id="KW-1133">Transmembrane helix</keyword>
<keyword evidence="3" id="KW-1185">Reference proteome</keyword>
<organism evidence="2 3">
    <name type="scientific">Guyparkeria halophila</name>
    <dbReference type="NCBI Taxonomy" id="47960"/>
    <lineage>
        <taxon>Bacteria</taxon>
        <taxon>Pseudomonadati</taxon>
        <taxon>Pseudomonadota</taxon>
        <taxon>Gammaproteobacteria</taxon>
        <taxon>Chromatiales</taxon>
        <taxon>Thioalkalibacteraceae</taxon>
        <taxon>Guyparkeria</taxon>
    </lineage>
</organism>
<keyword evidence="1" id="KW-0812">Transmembrane</keyword>
<evidence type="ECO:0000313" key="2">
    <source>
        <dbReference type="EMBL" id="WQH16154.1"/>
    </source>
</evidence>
<dbReference type="InterPro" id="IPR020269">
    <property type="entry name" value="Phage_Mu_Releasin"/>
</dbReference>
<dbReference type="RefSeq" id="WP_322521169.1">
    <property type="nucleotide sequence ID" value="NZ_CP140153.1"/>
</dbReference>
<dbReference type="EMBL" id="CP140153">
    <property type="protein sequence ID" value="WQH16154.1"/>
    <property type="molecule type" value="Genomic_DNA"/>
</dbReference>